<comment type="caution">
    <text evidence="2">The sequence shown here is derived from an EMBL/GenBank/DDBJ whole genome shotgun (WGS) entry which is preliminary data.</text>
</comment>
<name>A0A0F9G3I4_9ZZZZ</name>
<dbReference type="GO" id="GO:0004519">
    <property type="term" value="F:endonuclease activity"/>
    <property type="evidence" value="ECO:0007669"/>
    <property type="project" value="InterPro"/>
</dbReference>
<dbReference type="InterPro" id="IPR003615">
    <property type="entry name" value="HNH_nuc"/>
</dbReference>
<evidence type="ECO:0000259" key="1">
    <source>
        <dbReference type="SMART" id="SM00507"/>
    </source>
</evidence>
<sequence>MIDLIRRLTIDLARRLAHQLNGRIPKGRSRSSDWPRFRRAYLKSYRECFACGRKRAWYRWLDAHHLVPFYAEPDLELEQTNLMPLCRRCHLLIGHLGSWRMANLESSYHASTLRDKIEQWKNRTGSL</sequence>
<accession>A0A0F9G3I4</accession>
<dbReference type="InterPro" id="IPR002711">
    <property type="entry name" value="HNH"/>
</dbReference>
<proteinExistence type="predicted"/>
<dbReference type="Pfam" id="PF01844">
    <property type="entry name" value="HNH"/>
    <property type="match status" value="1"/>
</dbReference>
<protein>
    <recommendedName>
        <fullName evidence="1">HNH nuclease domain-containing protein</fullName>
    </recommendedName>
</protein>
<dbReference type="GO" id="GO:0003676">
    <property type="term" value="F:nucleic acid binding"/>
    <property type="evidence" value="ECO:0007669"/>
    <property type="project" value="InterPro"/>
</dbReference>
<dbReference type="GO" id="GO:0008270">
    <property type="term" value="F:zinc ion binding"/>
    <property type="evidence" value="ECO:0007669"/>
    <property type="project" value="InterPro"/>
</dbReference>
<reference evidence="2" key="1">
    <citation type="journal article" date="2015" name="Nature">
        <title>Complex archaea that bridge the gap between prokaryotes and eukaryotes.</title>
        <authorList>
            <person name="Spang A."/>
            <person name="Saw J.H."/>
            <person name="Jorgensen S.L."/>
            <person name="Zaremba-Niedzwiedzka K."/>
            <person name="Martijn J."/>
            <person name="Lind A.E."/>
            <person name="van Eijk R."/>
            <person name="Schleper C."/>
            <person name="Guy L."/>
            <person name="Ettema T.J."/>
        </authorList>
    </citation>
    <scope>NUCLEOTIDE SEQUENCE</scope>
</reference>
<organism evidence="2">
    <name type="scientific">marine sediment metagenome</name>
    <dbReference type="NCBI Taxonomy" id="412755"/>
    <lineage>
        <taxon>unclassified sequences</taxon>
        <taxon>metagenomes</taxon>
        <taxon>ecological metagenomes</taxon>
    </lineage>
</organism>
<dbReference type="Gene3D" id="1.10.30.50">
    <property type="match status" value="1"/>
</dbReference>
<feature type="domain" description="HNH nuclease" evidence="1">
    <location>
        <begin position="36"/>
        <end position="91"/>
    </location>
</feature>
<evidence type="ECO:0000313" key="2">
    <source>
        <dbReference type="EMBL" id="KKL57882.1"/>
    </source>
</evidence>
<dbReference type="AlphaFoldDB" id="A0A0F9G3I4"/>
<dbReference type="EMBL" id="LAZR01030009">
    <property type="protein sequence ID" value="KKL57882.1"/>
    <property type="molecule type" value="Genomic_DNA"/>
</dbReference>
<dbReference type="CDD" id="cd00085">
    <property type="entry name" value="HNHc"/>
    <property type="match status" value="1"/>
</dbReference>
<gene>
    <name evidence="2" type="ORF">LCGC14_2230980</name>
</gene>
<dbReference type="SMART" id="SM00507">
    <property type="entry name" value="HNHc"/>
    <property type="match status" value="1"/>
</dbReference>